<protein>
    <recommendedName>
        <fullName evidence="1">Wbp11/ELF5/Saf1 N-terminal domain-containing protein</fullName>
    </recommendedName>
</protein>
<dbReference type="EMBL" id="LWCA01000662">
    <property type="protein sequence ID" value="OAF67429.1"/>
    <property type="molecule type" value="Genomic_DNA"/>
</dbReference>
<evidence type="ECO:0000313" key="3">
    <source>
        <dbReference type="Proteomes" id="UP000078046"/>
    </source>
</evidence>
<organism evidence="2 3">
    <name type="scientific">Intoshia linei</name>
    <dbReference type="NCBI Taxonomy" id="1819745"/>
    <lineage>
        <taxon>Eukaryota</taxon>
        <taxon>Metazoa</taxon>
        <taxon>Spiralia</taxon>
        <taxon>Lophotrochozoa</taxon>
        <taxon>Mesozoa</taxon>
        <taxon>Orthonectida</taxon>
        <taxon>Rhopaluridae</taxon>
        <taxon>Intoshia</taxon>
    </lineage>
</organism>
<dbReference type="AlphaFoldDB" id="A0A177AZI0"/>
<name>A0A177AZI0_9BILA</name>
<dbReference type="GO" id="GO:0006396">
    <property type="term" value="P:RNA processing"/>
    <property type="evidence" value="ECO:0007669"/>
    <property type="project" value="InterPro"/>
</dbReference>
<evidence type="ECO:0000259" key="1">
    <source>
        <dbReference type="Pfam" id="PF09429"/>
    </source>
</evidence>
<feature type="domain" description="Wbp11/ELF5/Saf1 N-terminal" evidence="1">
    <location>
        <begin position="11"/>
        <end position="64"/>
    </location>
</feature>
<dbReference type="OrthoDB" id="10067323at2759"/>
<evidence type="ECO:0000313" key="2">
    <source>
        <dbReference type="EMBL" id="OAF67429.1"/>
    </source>
</evidence>
<accession>A0A177AZI0</accession>
<gene>
    <name evidence="2" type="ORF">A3Q56_04849</name>
</gene>
<dbReference type="Proteomes" id="UP000078046">
    <property type="component" value="Unassembled WGS sequence"/>
</dbReference>
<reference evidence="2 3" key="1">
    <citation type="submission" date="2016-04" db="EMBL/GenBank/DDBJ databases">
        <title>The genome of Intoshia linei affirms orthonectids as highly simplified spiralians.</title>
        <authorList>
            <person name="Mikhailov K.V."/>
            <person name="Slusarev G.S."/>
            <person name="Nikitin M.A."/>
            <person name="Logacheva M.D."/>
            <person name="Penin A."/>
            <person name="Aleoshin V."/>
            <person name="Panchin Y.V."/>
        </authorList>
    </citation>
    <scope>NUCLEOTIDE SEQUENCE [LARGE SCALE GENOMIC DNA]</scope>
    <source>
        <strain evidence="2">Intl2013</strain>
        <tissue evidence="2">Whole animal</tissue>
    </source>
</reference>
<keyword evidence="3" id="KW-1185">Reference proteome</keyword>
<dbReference type="Pfam" id="PF09429">
    <property type="entry name" value="Wbp11"/>
    <property type="match status" value="1"/>
</dbReference>
<proteinExistence type="predicted"/>
<dbReference type="InterPro" id="IPR019007">
    <property type="entry name" value="Wbp11/ELF5/Saf1_N"/>
</dbReference>
<comment type="caution">
    <text evidence="2">The sequence shown here is derived from an EMBL/GenBank/DDBJ whole genome shotgun (WGS) entry which is preliminary data.</text>
</comment>
<sequence>MGKKKSVTKAGRFITPTDRERKKLRVKEKAKNRKQRYLKRVSVIMEREPHEIIEDMVKLDDNEYCIDGTNSLNPRVITEKRNRLKLMFDKICKYYNQEKPEKVSELRRILTEYESGRLEKIIRYEQYKSYKNIDVDTIPLPSSCEADFNKFPFKVNHLLTKSILQKPKLLRSLNIPKEIIASPPPSPPPAIFIYGDEPPKFDKNEKKVRFDDVNIVNYSNDPVMIQPETIEYSSNHRNSKFSKLPPMPTAPNVPEYMSQPPPPLFQNQGYFGMNVPSDRHHHDPAHKKSDVFINSKQTFESKPILRNLMNQSTIFTPSQLKVKRETKDVFGRIKRPEHSADSGLIPRSKPVVQSKSNASKLKDVAYDQFMKDIGSLL</sequence>